<accession>A0A1R4H1V6</accession>
<dbReference type="Gene3D" id="3.40.50.150">
    <property type="entry name" value="Vaccinia Virus protein VP39"/>
    <property type="match status" value="1"/>
</dbReference>
<dbReference type="RefSeq" id="WP_087146000.1">
    <property type="nucleotide sequence ID" value="NZ_FUKJ01000059.1"/>
</dbReference>
<dbReference type="GO" id="GO:0032259">
    <property type="term" value="P:methylation"/>
    <property type="evidence" value="ECO:0007669"/>
    <property type="project" value="UniProtKB-KW"/>
</dbReference>
<evidence type="ECO:0000313" key="2">
    <source>
        <dbReference type="EMBL" id="SJM90208.1"/>
    </source>
</evidence>
<dbReference type="CDD" id="cd02440">
    <property type="entry name" value="AdoMet_MTases"/>
    <property type="match status" value="1"/>
</dbReference>
<name>A0A1R4H1V6_9GAMM</name>
<dbReference type="PANTHER" id="PTHR12843">
    <property type="entry name" value="PROTEIN-LYSINE N-METHYLTRANSFERASE METTL10"/>
    <property type="match status" value="1"/>
</dbReference>
<keyword evidence="2" id="KW-0808">Transferase</keyword>
<proteinExistence type="predicted"/>
<dbReference type="OrthoDB" id="9788660at2"/>
<dbReference type="SUPFAM" id="SSF53335">
    <property type="entry name" value="S-adenosyl-L-methionine-dependent methyltransferases"/>
    <property type="match status" value="1"/>
</dbReference>
<dbReference type="Proteomes" id="UP000195442">
    <property type="component" value="Unassembled WGS sequence"/>
</dbReference>
<dbReference type="InterPro" id="IPR029063">
    <property type="entry name" value="SAM-dependent_MTases_sf"/>
</dbReference>
<dbReference type="EMBL" id="FUKJ01000059">
    <property type="protein sequence ID" value="SJM90208.1"/>
    <property type="molecule type" value="Genomic_DNA"/>
</dbReference>
<evidence type="ECO:0000313" key="3">
    <source>
        <dbReference type="Proteomes" id="UP000195442"/>
    </source>
</evidence>
<dbReference type="AlphaFoldDB" id="A0A1R4H1V6"/>
<evidence type="ECO:0000259" key="1">
    <source>
        <dbReference type="Pfam" id="PF13649"/>
    </source>
</evidence>
<reference evidence="3" key="1">
    <citation type="submission" date="2017-02" db="EMBL/GenBank/DDBJ databases">
        <authorList>
            <person name="Daims H."/>
        </authorList>
    </citation>
    <scope>NUCLEOTIDE SEQUENCE [LARGE SCALE GENOMIC DNA]</scope>
</reference>
<dbReference type="InterPro" id="IPR041698">
    <property type="entry name" value="Methyltransf_25"/>
</dbReference>
<organism evidence="2 3">
    <name type="scientific">Crenothrix polyspora</name>
    <dbReference type="NCBI Taxonomy" id="360316"/>
    <lineage>
        <taxon>Bacteria</taxon>
        <taxon>Pseudomonadati</taxon>
        <taxon>Pseudomonadota</taxon>
        <taxon>Gammaproteobacteria</taxon>
        <taxon>Methylococcales</taxon>
        <taxon>Crenotrichaceae</taxon>
        <taxon>Crenothrix</taxon>
    </lineage>
</organism>
<dbReference type="GO" id="GO:0008168">
    <property type="term" value="F:methyltransferase activity"/>
    <property type="evidence" value="ECO:0007669"/>
    <property type="project" value="UniProtKB-KW"/>
</dbReference>
<keyword evidence="2" id="KW-0489">Methyltransferase</keyword>
<protein>
    <submittedName>
        <fullName evidence="2">Methyltransferase type 12</fullName>
    </submittedName>
</protein>
<dbReference type="Pfam" id="PF13649">
    <property type="entry name" value="Methyltransf_25"/>
    <property type="match status" value="1"/>
</dbReference>
<keyword evidence="3" id="KW-1185">Reference proteome</keyword>
<dbReference type="PANTHER" id="PTHR12843:SF5">
    <property type="entry name" value="EEF1A LYSINE METHYLTRANSFERASE 2"/>
    <property type="match status" value="1"/>
</dbReference>
<feature type="domain" description="Methyltransferase" evidence="1">
    <location>
        <begin position="44"/>
        <end position="140"/>
    </location>
</feature>
<gene>
    <name evidence="2" type="ORF">CRENPOLYSF2_1510009</name>
</gene>
<sequence>MNQKDHWEQVYSTKPTEKVGWYKPHLQTSLNWIKELGLTEDAPIIDVGGGASTLVDDLWDAGYRSITVLDISEKALSSIKARLGKRAELVTWLEGDITAVDLPTHRYELWHDRAVFHFLTTPAQQRKYRDNLLKALRLGGHLIIGTFAPEAPPKCSGLPVQRYTPDQLERLLGEEFELKRNHKELHVTPGGVEQMYLYCHFHRQSNKAPKS</sequence>